<dbReference type="Proteomes" id="UP000078397">
    <property type="component" value="Unassembled WGS sequence"/>
</dbReference>
<evidence type="ECO:0000313" key="4">
    <source>
        <dbReference type="Proteomes" id="UP000078397"/>
    </source>
</evidence>
<comment type="caution">
    <text evidence="3">The sequence shown here is derived from an EMBL/GenBank/DDBJ whole genome shotgun (WGS) entry which is preliminary data.</text>
</comment>
<evidence type="ECO:0000313" key="3">
    <source>
        <dbReference type="EMBL" id="OAQ73853.1"/>
    </source>
</evidence>
<name>A0A179G8Z8_METCM</name>
<reference evidence="3 4" key="1">
    <citation type="journal article" date="2016" name="PLoS Pathog.">
        <title>Biosynthesis of antibiotic leucinostatins in bio-control fungus Purpureocillium lilacinum and their inhibition on phytophthora revealed by genome mining.</title>
        <authorList>
            <person name="Wang G."/>
            <person name="Liu Z."/>
            <person name="Lin R."/>
            <person name="Li E."/>
            <person name="Mao Z."/>
            <person name="Ling J."/>
            <person name="Yang Y."/>
            <person name="Yin W.B."/>
            <person name="Xie B."/>
        </authorList>
    </citation>
    <scope>NUCLEOTIDE SEQUENCE [LARGE SCALE GENOMIC DNA]</scope>
    <source>
        <strain evidence="3">170</strain>
    </source>
</reference>
<dbReference type="GeneID" id="28845285"/>
<feature type="compositionally biased region" description="Basic and acidic residues" evidence="1">
    <location>
        <begin position="423"/>
        <end position="436"/>
    </location>
</feature>
<organism evidence="3 4">
    <name type="scientific">Pochonia chlamydosporia 170</name>
    <dbReference type="NCBI Taxonomy" id="1380566"/>
    <lineage>
        <taxon>Eukaryota</taxon>
        <taxon>Fungi</taxon>
        <taxon>Dikarya</taxon>
        <taxon>Ascomycota</taxon>
        <taxon>Pezizomycotina</taxon>
        <taxon>Sordariomycetes</taxon>
        <taxon>Hypocreomycetidae</taxon>
        <taxon>Hypocreales</taxon>
        <taxon>Clavicipitaceae</taxon>
        <taxon>Pochonia</taxon>
    </lineage>
</organism>
<dbReference type="GO" id="GO:0033698">
    <property type="term" value="C:Rpd3L complex"/>
    <property type="evidence" value="ECO:0007669"/>
    <property type="project" value="TreeGrafter"/>
</dbReference>
<dbReference type="PANTHER" id="PTHR28232:SF1">
    <property type="entry name" value="TRANSCRIPTIONAL REGULATORY PROTEIN RXT2"/>
    <property type="match status" value="1"/>
</dbReference>
<protein>
    <submittedName>
        <fullName evidence="3">Rxt2-like protein</fullName>
    </submittedName>
</protein>
<dbReference type="InterPro" id="IPR039602">
    <property type="entry name" value="Rxt2"/>
</dbReference>
<feature type="compositionally biased region" description="Low complexity" evidence="1">
    <location>
        <begin position="292"/>
        <end position="301"/>
    </location>
</feature>
<sequence>MATQQILFAETIAGMKKAFKRKAYESDSDSEVESFTNRGHKLQKRARFAHKGQLAPTAGPSAYKEAVDYAGVRRNILYRNPPLVDDEGYEILSDDDDDRVEDAELAAAELNPYSNILLDHILAPLTASTDLPHHPTLSKPFTSKTLDELIHQSCTLMRKENQSLWEVRHLWTSLCGDGVWMPCETMVGSNDIDLYSDEHVARFLQILSNGGGKGSPTVVVNGESNPHITKNSIGVTQNQLLDGTSADGDVSMADAAGAGEEEKGKEVTSTKEPTEEKAIGGESKQTDDKEGSTNTNTNGNGDAQSKENAKDAGQLSNAQKEQAGPLLASEADEASFVHPMFLPPASAKPDRNMGIPENEAEDIRRLLALYVQKQEEVTRGATRLHQGLLRAERLRSNVLHWAKAEAHCGPNRDMSDGEDWYDKEEWGLTEDLKKGQDEEEEDTTTTGKKTRNRRT</sequence>
<gene>
    <name evidence="3" type="ORF">VFPPC_01462</name>
</gene>
<accession>A0A179G8Z8</accession>
<feature type="region of interest" description="Disordered" evidence="1">
    <location>
        <begin position="241"/>
        <end position="327"/>
    </location>
</feature>
<evidence type="ECO:0000259" key="2">
    <source>
        <dbReference type="Pfam" id="PF08595"/>
    </source>
</evidence>
<dbReference type="Pfam" id="PF08595">
    <property type="entry name" value="RXT2_N"/>
    <property type="match status" value="1"/>
</dbReference>
<dbReference type="InterPro" id="IPR013904">
    <property type="entry name" value="RXT2_N"/>
</dbReference>
<evidence type="ECO:0000256" key="1">
    <source>
        <dbReference type="SAM" id="MobiDB-lite"/>
    </source>
</evidence>
<feature type="region of interest" description="Disordered" evidence="1">
    <location>
        <begin position="407"/>
        <end position="455"/>
    </location>
</feature>
<proteinExistence type="predicted"/>
<feature type="compositionally biased region" description="Basic and acidic residues" evidence="1">
    <location>
        <begin position="260"/>
        <end position="291"/>
    </location>
</feature>
<dbReference type="RefSeq" id="XP_018149936.1">
    <property type="nucleotide sequence ID" value="XM_018281291.1"/>
</dbReference>
<dbReference type="AlphaFoldDB" id="A0A179G8Z8"/>
<dbReference type="OrthoDB" id="2405722at2759"/>
<dbReference type="EMBL" id="LSBJ02000001">
    <property type="protein sequence ID" value="OAQ73853.1"/>
    <property type="molecule type" value="Genomic_DNA"/>
</dbReference>
<dbReference type="KEGG" id="pchm:VFPPC_01462"/>
<dbReference type="GO" id="GO:0005829">
    <property type="term" value="C:cytosol"/>
    <property type="evidence" value="ECO:0007669"/>
    <property type="project" value="TreeGrafter"/>
</dbReference>
<dbReference type="STRING" id="1380566.A0A179G8Z8"/>
<feature type="domain" description="Transcriptional regulatory protein RXT2 N-terminal" evidence="2">
    <location>
        <begin position="36"/>
        <end position="177"/>
    </location>
</feature>
<dbReference type="PANTHER" id="PTHR28232">
    <property type="entry name" value="TRANSCRIPTIONAL REGULATORY PROTEIN RXT2"/>
    <property type="match status" value="1"/>
</dbReference>
<keyword evidence="4" id="KW-1185">Reference proteome</keyword>